<comment type="similarity">
    <text evidence="7">Belongs to the methyl-accepting chemotaxis (MCP) protein family.</text>
</comment>
<evidence type="ECO:0000256" key="9">
    <source>
        <dbReference type="SAM" id="Phobius"/>
    </source>
</evidence>
<dbReference type="Pfam" id="PF00015">
    <property type="entry name" value="MCPsignal"/>
    <property type="match status" value="1"/>
</dbReference>
<name>A0AA47KN51_9GAMM</name>
<comment type="subcellular location">
    <subcellularLocation>
        <location evidence="1">Cell membrane</location>
        <topology evidence="1">Multi-pass membrane protein</topology>
    </subcellularLocation>
</comment>
<dbReference type="InterPro" id="IPR004090">
    <property type="entry name" value="Chemotax_Me-accpt_rcpt"/>
</dbReference>
<dbReference type="SMART" id="SM01049">
    <property type="entry name" value="Cache_2"/>
    <property type="match status" value="1"/>
</dbReference>
<dbReference type="InterPro" id="IPR004089">
    <property type="entry name" value="MCPsignal_dom"/>
</dbReference>
<dbReference type="CDD" id="cd06225">
    <property type="entry name" value="HAMP"/>
    <property type="match status" value="1"/>
</dbReference>
<keyword evidence="12" id="KW-0614">Plasmid</keyword>
<evidence type="ECO:0000256" key="1">
    <source>
        <dbReference type="ARBA" id="ARBA00004651"/>
    </source>
</evidence>
<evidence type="ECO:0000256" key="7">
    <source>
        <dbReference type="ARBA" id="ARBA00029447"/>
    </source>
</evidence>
<dbReference type="GO" id="GO:0006935">
    <property type="term" value="P:chemotaxis"/>
    <property type="evidence" value="ECO:0007669"/>
    <property type="project" value="InterPro"/>
</dbReference>
<dbReference type="Gene3D" id="3.30.450.20">
    <property type="entry name" value="PAS domain"/>
    <property type="match status" value="1"/>
</dbReference>
<dbReference type="Proteomes" id="UP001164748">
    <property type="component" value="Plasmid unnamed"/>
</dbReference>
<sequence>MLKLMLRGKLLVLAIVPLVLSILVTLFITTYYERELVEENIATFRTKLIDERKMQLREATEIAATVVKNAQQAGGDATQNVKDALREVTFGKAGYFYIYDKQGNNVFHALKPELEGRSLINLTDPKGNKIIVGLLEAAQSGDGTFTYLYQKPGTNELIEKIGYADMVNNGQWMLGTGAYIDDIEARVADFRENAEEALAAQTARMIIAGIIILIVTFVAVAFVAQRMSTPVKDMLDNLNDIADGDGDLTQRLKIKGSDEIALLGDAFNRFIDKLQTTIRSVVDVTEKVSHTARTIDEQTQMVATQLQTHDNETEQVVTAVTQMSSAAQEVSQNATQVADATSAATDDARHAQEKVQFSITSMQALVEQMNTSSTHVDSLNEQSHKITGVLSVIGDIAEQTNLLALNAAIEAARAGEQGRGFAVVADEVRTLASRTQKSTHEIREMLDELQSYVNQAVEGMKQSNDTCQQTSEASDEIGSGIDSVSNAITQINDMTSYIASAASEQTTVTEDIHRNLVSIRDIVSQLLNASNDSAQAATDLNQTGEELKRLVSQFKV</sequence>
<dbReference type="Gene3D" id="1.10.287.950">
    <property type="entry name" value="Methyl-accepting chemotaxis protein"/>
    <property type="match status" value="1"/>
</dbReference>
<dbReference type="InterPro" id="IPR003660">
    <property type="entry name" value="HAMP_dom"/>
</dbReference>
<protein>
    <submittedName>
        <fullName evidence="12">Methyl-accepting chemotaxis protein</fullName>
    </submittedName>
</protein>
<evidence type="ECO:0000313" key="12">
    <source>
        <dbReference type="EMBL" id="WBA10040.1"/>
    </source>
</evidence>
<geneLocation type="plasmid" evidence="12 13">
    <name>unnamed</name>
</geneLocation>
<evidence type="ECO:0000256" key="4">
    <source>
        <dbReference type="ARBA" id="ARBA00022989"/>
    </source>
</evidence>
<keyword evidence="3 9" id="KW-0812">Transmembrane</keyword>
<proteinExistence type="inferred from homology"/>
<keyword evidence="4 9" id="KW-1133">Transmembrane helix</keyword>
<evidence type="ECO:0000259" key="10">
    <source>
        <dbReference type="PROSITE" id="PS50111"/>
    </source>
</evidence>
<organism evidence="12 13">
    <name type="scientific">Salinivibrio kushneri</name>
    <dbReference type="NCBI Taxonomy" id="1908198"/>
    <lineage>
        <taxon>Bacteria</taxon>
        <taxon>Pseudomonadati</taxon>
        <taxon>Pseudomonadota</taxon>
        <taxon>Gammaproteobacteria</taxon>
        <taxon>Vibrionales</taxon>
        <taxon>Vibrionaceae</taxon>
        <taxon>Salinivibrio</taxon>
    </lineage>
</organism>
<keyword evidence="5 9" id="KW-0472">Membrane</keyword>
<dbReference type="InterPro" id="IPR033480">
    <property type="entry name" value="sCache_2"/>
</dbReference>
<evidence type="ECO:0000259" key="11">
    <source>
        <dbReference type="PROSITE" id="PS50885"/>
    </source>
</evidence>
<dbReference type="Pfam" id="PF17200">
    <property type="entry name" value="sCache_2"/>
    <property type="match status" value="1"/>
</dbReference>
<dbReference type="PANTHER" id="PTHR32089">
    <property type="entry name" value="METHYL-ACCEPTING CHEMOTAXIS PROTEIN MCPB"/>
    <property type="match status" value="1"/>
</dbReference>
<dbReference type="SMART" id="SM00304">
    <property type="entry name" value="HAMP"/>
    <property type="match status" value="1"/>
</dbReference>
<dbReference type="GO" id="GO:0005886">
    <property type="term" value="C:plasma membrane"/>
    <property type="evidence" value="ECO:0007669"/>
    <property type="project" value="UniProtKB-SubCell"/>
</dbReference>
<reference evidence="12" key="1">
    <citation type="submission" date="2022-09" db="EMBL/GenBank/DDBJ databases">
        <authorList>
            <person name="Li Z.-J."/>
        </authorList>
    </citation>
    <scope>NUCLEOTIDE SEQUENCE</scope>
    <source>
        <strain evidence="12">TGB11</strain>
        <plasmid evidence="12">unnamed</plasmid>
    </source>
</reference>
<keyword evidence="2" id="KW-1003">Cell membrane</keyword>
<accession>A0AA47KN51</accession>
<evidence type="ECO:0000256" key="5">
    <source>
        <dbReference type="ARBA" id="ARBA00023136"/>
    </source>
</evidence>
<keyword evidence="6 8" id="KW-0807">Transducer</keyword>
<dbReference type="PANTHER" id="PTHR32089:SF55">
    <property type="entry name" value="METHYL ACCEPTING SENSORY TRANSDUCER WITH CACHE_2 SMALL MOLECULE BINDING DOMAIN"/>
    <property type="match status" value="1"/>
</dbReference>
<dbReference type="AlphaFoldDB" id="A0AA47KN51"/>
<dbReference type="SMART" id="SM00283">
    <property type="entry name" value="MA"/>
    <property type="match status" value="1"/>
</dbReference>
<dbReference type="GO" id="GO:0007165">
    <property type="term" value="P:signal transduction"/>
    <property type="evidence" value="ECO:0007669"/>
    <property type="project" value="UniProtKB-KW"/>
</dbReference>
<dbReference type="PROSITE" id="PS50111">
    <property type="entry name" value="CHEMOTAXIS_TRANSDUC_2"/>
    <property type="match status" value="1"/>
</dbReference>
<evidence type="ECO:0000313" key="13">
    <source>
        <dbReference type="Proteomes" id="UP001164748"/>
    </source>
</evidence>
<feature type="transmembrane region" description="Helical" evidence="9">
    <location>
        <begin position="12"/>
        <end position="32"/>
    </location>
</feature>
<dbReference type="RefSeq" id="WP_269580093.1">
    <property type="nucleotide sequence ID" value="NZ_CP114589.1"/>
</dbReference>
<feature type="domain" description="HAMP" evidence="11">
    <location>
        <begin position="225"/>
        <end position="279"/>
    </location>
</feature>
<dbReference type="PRINTS" id="PR00260">
    <property type="entry name" value="CHEMTRNSDUCR"/>
</dbReference>
<dbReference type="Pfam" id="PF00672">
    <property type="entry name" value="HAMP"/>
    <property type="match status" value="1"/>
</dbReference>
<dbReference type="EMBL" id="CP114589">
    <property type="protein sequence ID" value="WBA10040.1"/>
    <property type="molecule type" value="Genomic_DNA"/>
</dbReference>
<evidence type="ECO:0000256" key="3">
    <source>
        <dbReference type="ARBA" id="ARBA00022692"/>
    </source>
</evidence>
<gene>
    <name evidence="12" type="ORF">N8M53_14605</name>
</gene>
<feature type="transmembrane region" description="Helical" evidence="9">
    <location>
        <begin position="205"/>
        <end position="224"/>
    </location>
</feature>
<dbReference type="PROSITE" id="PS50885">
    <property type="entry name" value="HAMP"/>
    <property type="match status" value="1"/>
</dbReference>
<evidence type="ECO:0000256" key="2">
    <source>
        <dbReference type="ARBA" id="ARBA00022475"/>
    </source>
</evidence>
<evidence type="ECO:0000256" key="6">
    <source>
        <dbReference type="ARBA" id="ARBA00023224"/>
    </source>
</evidence>
<dbReference type="FunFam" id="1.10.287.950:FF:000001">
    <property type="entry name" value="Methyl-accepting chemotaxis sensory transducer"/>
    <property type="match status" value="1"/>
</dbReference>
<dbReference type="GO" id="GO:0004888">
    <property type="term" value="F:transmembrane signaling receptor activity"/>
    <property type="evidence" value="ECO:0007669"/>
    <property type="project" value="InterPro"/>
</dbReference>
<feature type="domain" description="Methyl-accepting transducer" evidence="10">
    <location>
        <begin position="284"/>
        <end position="520"/>
    </location>
</feature>
<evidence type="ECO:0000256" key="8">
    <source>
        <dbReference type="PROSITE-ProRule" id="PRU00284"/>
    </source>
</evidence>
<dbReference type="CDD" id="cd11386">
    <property type="entry name" value="MCP_signal"/>
    <property type="match status" value="1"/>
</dbReference>
<dbReference type="SUPFAM" id="SSF58104">
    <property type="entry name" value="Methyl-accepting chemotaxis protein (MCP) signaling domain"/>
    <property type="match status" value="1"/>
</dbReference>